<dbReference type="InterPro" id="IPR033704">
    <property type="entry name" value="dUTPase_trimeric"/>
</dbReference>
<evidence type="ECO:0000256" key="1">
    <source>
        <dbReference type="ARBA" id="ARBA00006581"/>
    </source>
</evidence>
<dbReference type="InterPro" id="IPR008181">
    <property type="entry name" value="dUTPase"/>
</dbReference>
<organism evidence="7">
    <name type="scientific">candidate division WOR-3 bacterium</name>
    <dbReference type="NCBI Taxonomy" id="2052148"/>
    <lineage>
        <taxon>Bacteria</taxon>
        <taxon>Bacteria division WOR-3</taxon>
    </lineage>
</organism>
<comment type="function">
    <text evidence="5">This enzyme is involved in nucleotide metabolism: it produces dUMP, the immediate precursor of thymidine nucleotides and it decreases the intracellular concentration of dUTP so that uracil cannot be incorporated into DNA.</text>
</comment>
<dbReference type="GO" id="GO:0004170">
    <property type="term" value="F:dUTP diphosphatase activity"/>
    <property type="evidence" value="ECO:0007669"/>
    <property type="project" value="UniProtKB-UniRule"/>
</dbReference>
<evidence type="ECO:0000259" key="6">
    <source>
        <dbReference type="Pfam" id="PF00692"/>
    </source>
</evidence>
<dbReference type="GO" id="GO:0046081">
    <property type="term" value="P:dUTP catabolic process"/>
    <property type="evidence" value="ECO:0007669"/>
    <property type="project" value="InterPro"/>
</dbReference>
<name>A0A7V3VUC1_UNCW3</name>
<keyword evidence="5" id="KW-0479">Metal-binding</keyword>
<dbReference type="GO" id="GO:0000287">
    <property type="term" value="F:magnesium ion binding"/>
    <property type="evidence" value="ECO:0007669"/>
    <property type="project" value="UniProtKB-UniRule"/>
</dbReference>
<keyword evidence="5" id="KW-0460">Magnesium</keyword>
<dbReference type="UniPathway" id="UPA00610">
    <property type="reaction ID" value="UER00666"/>
</dbReference>
<sequence>MDRMRTKNKKQQEIYVKIKGDFIPQYQTPDSSGCDLYADIDKPVILKPGEFCIIPTGIWIEIPKGYEAQVRPRSGLASRYGIGILNAPGTIDSDYRGEVKVVLFNFGKKRVKIKKGDRIAQVVFAQVVRAVFKKVKNLSITKRGEGGFGHTGGMD</sequence>
<dbReference type="NCBIfam" id="TIGR00576">
    <property type="entry name" value="dut"/>
    <property type="match status" value="1"/>
</dbReference>
<dbReference type="NCBIfam" id="NF001862">
    <property type="entry name" value="PRK00601.1"/>
    <property type="match status" value="1"/>
</dbReference>
<dbReference type="GO" id="GO:0006226">
    <property type="term" value="P:dUMP biosynthetic process"/>
    <property type="evidence" value="ECO:0007669"/>
    <property type="project" value="UniProtKB-UniRule"/>
</dbReference>
<feature type="binding site" evidence="5">
    <location>
        <begin position="73"/>
        <end position="75"/>
    </location>
    <ligand>
        <name>substrate</name>
    </ligand>
</feature>
<protein>
    <recommendedName>
        <fullName evidence="5">Deoxyuridine 5'-triphosphate nucleotidohydrolase</fullName>
        <shortName evidence="5">dUTPase</shortName>
        <ecNumber evidence="5">3.6.1.23</ecNumber>
    </recommendedName>
    <alternativeName>
        <fullName evidence="5">dUTP pyrophosphatase</fullName>
    </alternativeName>
</protein>
<dbReference type="CDD" id="cd07557">
    <property type="entry name" value="trimeric_dUTPase"/>
    <property type="match status" value="1"/>
</dbReference>
<feature type="binding site" evidence="5">
    <location>
        <begin position="90"/>
        <end position="92"/>
    </location>
    <ligand>
        <name>substrate</name>
    </ligand>
</feature>
<comment type="cofactor">
    <cofactor evidence="5">
        <name>Mg(2+)</name>
        <dbReference type="ChEBI" id="CHEBI:18420"/>
    </cofactor>
</comment>
<comment type="similarity">
    <text evidence="1 5">Belongs to the dUTPase family.</text>
</comment>
<evidence type="ECO:0000256" key="5">
    <source>
        <dbReference type="HAMAP-Rule" id="MF_00116"/>
    </source>
</evidence>
<evidence type="ECO:0000256" key="4">
    <source>
        <dbReference type="ARBA" id="ARBA00047686"/>
    </source>
</evidence>
<gene>
    <name evidence="5" type="primary">dut</name>
    <name evidence="7" type="ORF">ENX68_06030</name>
</gene>
<dbReference type="Gene3D" id="2.70.40.10">
    <property type="match status" value="1"/>
</dbReference>
<dbReference type="InterPro" id="IPR036157">
    <property type="entry name" value="dUTPase-like_sf"/>
</dbReference>
<feature type="binding site" evidence="5">
    <location>
        <position position="86"/>
    </location>
    <ligand>
        <name>substrate</name>
    </ligand>
</feature>
<dbReference type="SUPFAM" id="SSF51283">
    <property type="entry name" value="dUTPase-like"/>
    <property type="match status" value="1"/>
</dbReference>
<dbReference type="InterPro" id="IPR029054">
    <property type="entry name" value="dUTPase-like"/>
</dbReference>
<evidence type="ECO:0000313" key="7">
    <source>
        <dbReference type="EMBL" id="HGE78538.1"/>
    </source>
</evidence>
<keyword evidence="3 5" id="KW-0546">Nucleotide metabolism</keyword>
<comment type="caution">
    <text evidence="7">The sequence shown here is derived from an EMBL/GenBank/DDBJ whole genome shotgun (WGS) entry which is preliminary data.</text>
</comment>
<reference evidence="7" key="1">
    <citation type="journal article" date="2020" name="mSystems">
        <title>Genome- and Community-Level Interaction Insights into Carbon Utilization and Element Cycling Functions of Hydrothermarchaeota in Hydrothermal Sediment.</title>
        <authorList>
            <person name="Zhou Z."/>
            <person name="Liu Y."/>
            <person name="Xu W."/>
            <person name="Pan J."/>
            <person name="Luo Z.H."/>
            <person name="Li M."/>
        </authorList>
    </citation>
    <scope>NUCLEOTIDE SEQUENCE [LARGE SCALE GENOMIC DNA]</scope>
    <source>
        <strain evidence="7">SpSt-961</strain>
    </source>
</reference>
<dbReference type="Pfam" id="PF00692">
    <property type="entry name" value="dUTPase"/>
    <property type="match status" value="1"/>
</dbReference>
<dbReference type="PANTHER" id="PTHR11241">
    <property type="entry name" value="DEOXYURIDINE 5'-TRIPHOSPHATE NUCLEOTIDOHYDROLASE"/>
    <property type="match status" value="1"/>
</dbReference>
<dbReference type="HAMAP" id="MF_00116">
    <property type="entry name" value="dUTPase_bact"/>
    <property type="match status" value="1"/>
</dbReference>
<dbReference type="EMBL" id="DTOZ01000153">
    <property type="protein sequence ID" value="HGE78538.1"/>
    <property type="molecule type" value="Genomic_DNA"/>
</dbReference>
<comment type="caution">
    <text evidence="5">Lacks conserved residue(s) required for the propagation of feature annotation.</text>
</comment>
<comment type="pathway">
    <text evidence="5">Pyrimidine metabolism; dUMP biosynthesis; dUMP from dCTP (dUTP route): step 2/2.</text>
</comment>
<dbReference type="EC" id="3.6.1.23" evidence="5"/>
<evidence type="ECO:0000256" key="2">
    <source>
        <dbReference type="ARBA" id="ARBA00022801"/>
    </source>
</evidence>
<comment type="catalytic activity">
    <reaction evidence="4 5">
        <text>dUTP + H2O = dUMP + diphosphate + H(+)</text>
        <dbReference type="Rhea" id="RHEA:10248"/>
        <dbReference type="ChEBI" id="CHEBI:15377"/>
        <dbReference type="ChEBI" id="CHEBI:15378"/>
        <dbReference type="ChEBI" id="CHEBI:33019"/>
        <dbReference type="ChEBI" id="CHEBI:61555"/>
        <dbReference type="ChEBI" id="CHEBI:246422"/>
        <dbReference type="EC" id="3.6.1.23"/>
    </reaction>
</comment>
<proteinExistence type="inferred from homology"/>
<evidence type="ECO:0000256" key="3">
    <source>
        <dbReference type="ARBA" id="ARBA00023080"/>
    </source>
</evidence>
<dbReference type="PANTHER" id="PTHR11241:SF0">
    <property type="entry name" value="DEOXYURIDINE 5'-TRIPHOSPHATE NUCLEOTIDOHYDROLASE"/>
    <property type="match status" value="1"/>
</dbReference>
<dbReference type="AlphaFoldDB" id="A0A7V3VUC1"/>
<keyword evidence="2 5" id="KW-0378">Hydrolase</keyword>
<feature type="domain" description="dUTPase-like" evidence="6">
    <location>
        <begin position="23"/>
        <end position="152"/>
    </location>
</feature>
<accession>A0A7V3VUC1</accession>